<dbReference type="Proteomes" id="UP001391051">
    <property type="component" value="Unassembled WGS sequence"/>
</dbReference>
<evidence type="ECO:0000313" key="1">
    <source>
        <dbReference type="EMBL" id="KAK7946880.1"/>
    </source>
</evidence>
<organism evidence="1 2">
    <name type="scientific">Apiospora aurea</name>
    <dbReference type="NCBI Taxonomy" id="335848"/>
    <lineage>
        <taxon>Eukaryota</taxon>
        <taxon>Fungi</taxon>
        <taxon>Dikarya</taxon>
        <taxon>Ascomycota</taxon>
        <taxon>Pezizomycotina</taxon>
        <taxon>Sordariomycetes</taxon>
        <taxon>Xylariomycetidae</taxon>
        <taxon>Amphisphaeriales</taxon>
        <taxon>Apiosporaceae</taxon>
        <taxon>Apiospora</taxon>
    </lineage>
</organism>
<evidence type="ECO:0000313" key="2">
    <source>
        <dbReference type="Proteomes" id="UP001391051"/>
    </source>
</evidence>
<comment type="caution">
    <text evidence="1">The sequence shown here is derived from an EMBL/GenBank/DDBJ whole genome shotgun (WGS) entry which is preliminary data.</text>
</comment>
<dbReference type="GeneID" id="92080485"/>
<dbReference type="RefSeq" id="XP_066696914.1">
    <property type="nucleotide sequence ID" value="XM_066847423.1"/>
</dbReference>
<dbReference type="EMBL" id="JAQQWE010000007">
    <property type="protein sequence ID" value="KAK7946880.1"/>
    <property type="molecule type" value="Genomic_DNA"/>
</dbReference>
<gene>
    <name evidence="1" type="ORF">PG986_011201</name>
</gene>
<accession>A0ABR1Q4G5</accession>
<keyword evidence="2" id="KW-1185">Reference proteome</keyword>
<reference evidence="1 2" key="1">
    <citation type="submission" date="2023-01" db="EMBL/GenBank/DDBJ databases">
        <title>Analysis of 21 Apiospora genomes using comparative genomics revels a genus with tremendous synthesis potential of carbohydrate active enzymes and secondary metabolites.</title>
        <authorList>
            <person name="Sorensen T."/>
        </authorList>
    </citation>
    <scope>NUCLEOTIDE SEQUENCE [LARGE SCALE GENOMIC DNA]</scope>
    <source>
        <strain evidence="1 2">CBS 24483</strain>
    </source>
</reference>
<protein>
    <submittedName>
        <fullName evidence="1">Uncharacterized protein</fullName>
    </submittedName>
</protein>
<name>A0ABR1Q4G5_9PEZI</name>
<proteinExistence type="predicted"/>
<sequence length="72" mass="8133">MERGFVVGIWTVQMVQSVSGFVVDYAHIVDETMLQQDLDTLSLRGDNGFMQRAIAAFALQLRSVFVHTTQEK</sequence>